<dbReference type="EMBL" id="MU151109">
    <property type="protein sequence ID" value="KAF9450255.1"/>
    <property type="molecule type" value="Genomic_DNA"/>
</dbReference>
<evidence type="ECO:0000313" key="3">
    <source>
        <dbReference type="EMBL" id="KAF9450255.1"/>
    </source>
</evidence>
<feature type="compositionally biased region" description="Low complexity" evidence="1">
    <location>
        <begin position="176"/>
        <end position="191"/>
    </location>
</feature>
<reference evidence="3" key="1">
    <citation type="submission" date="2020-11" db="EMBL/GenBank/DDBJ databases">
        <authorList>
            <consortium name="DOE Joint Genome Institute"/>
            <person name="Ahrendt S."/>
            <person name="Riley R."/>
            <person name="Andreopoulos W."/>
            <person name="Labutti K."/>
            <person name="Pangilinan J."/>
            <person name="Ruiz-Duenas F.J."/>
            <person name="Barrasa J.M."/>
            <person name="Sanchez-Garcia M."/>
            <person name="Camarero S."/>
            <person name="Miyauchi S."/>
            <person name="Serrano A."/>
            <person name="Linde D."/>
            <person name="Babiker R."/>
            <person name="Drula E."/>
            <person name="Ayuso-Fernandez I."/>
            <person name="Pacheco R."/>
            <person name="Padilla G."/>
            <person name="Ferreira P."/>
            <person name="Barriuso J."/>
            <person name="Kellner H."/>
            <person name="Castanera R."/>
            <person name="Alfaro M."/>
            <person name="Ramirez L."/>
            <person name="Pisabarro A.G."/>
            <person name="Kuo A."/>
            <person name="Tritt A."/>
            <person name="Lipzen A."/>
            <person name="He G."/>
            <person name="Yan M."/>
            <person name="Ng V."/>
            <person name="Cullen D."/>
            <person name="Martin F."/>
            <person name="Rosso M.-N."/>
            <person name="Henrissat B."/>
            <person name="Hibbett D."/>
            <person name="Martinez A.T."/>
            <person name="Grigoriev I.V."/>
        </authorList>
    </citation>
    <scope>NUCLEOTIDE SEQUENCE</scope>
    <source>
        <strain evidence="3">MF-IS2</strain>
    </source>
</reference>
<dbReference type="AlphaFoldDB" id="A0A9P5XGG4"/>
<dbReference type="Proteomes" id="UP000807342">
    <property type="component" value="Unassembled WGS sequence"/>
</dbReference>
<feature type="transmembrane region" description="Helical" evidence="2">
    <location>
        <begin position="135"/>
        <end position="155"/>
    </location>
</feature>
<evidence type="ECO:0008006" key="5">
    <source>
        <dbReference type="Google" id="ProtNLM"/>
    </source>
</evidence>
<feature type="region of interest" description="Disordered" evidence="1">
    <location>
        <begin position="164"/>
        <end position="197"/>
    </location>
</feature>
<keyword evidence="2" id="KW-1133">Transmembrane helix</keyword>
<sequence>MVCNVPAKLCRGATRNSFPVSLIVHGGDRIELQEIVVRHSLGSAWTARCLPGFRGLDNNKRDTAFQFSTRFLLCPLPRIHLSGVIYTLARPLCSSLLPSFACICLMLSVVLRQLLGPFSLLPTLLTKLSGTSLHFHTISFIIPACLLFLLLCVYLGMNRPGPAGDAAAHPVRRAPRASSSTSTLSTGSRNSAAQQPQLLTRAPRALIHSENPKSPLPRAHPPHINTESAQTSFNTSIHDSPVDIAPGRNSPVGNLVRPPTEIVRTGPALTPNAPVRDIPAEAFNKEKQPATKGLIGLPPEILLTIFQYSFPCHTTFPQSSSSLPLPLRRVCRFLRTFVDGAPELWSSLNPSLKNTGCTPEILSWYKDLTGRLSNIKTFDYVVIRVPMDGDICKELLKHLLDKISTRSKAIKLELPRHLLHTDTMVQNSFSPTLPAEDLPMSSNGPLIECLRTIDWTLPGLRFQEQISDSLCLPWSNLHALPWHRLTSVTLCLSMTMHDCIFILNNTPEIEHLVLRTIEGPLTVSYPDDTTRSLCHLRSLTIASEVSLLELFRSYTMPGLCTLHLELGREANADLDQLSVWKQLAHVTLDCDLSVQGAGRVVQELAKAESLAFKRGVTGDEAWVVHNPLPNLGSFTLAPGSNNGKAMVMHFAEHVFPSSIRVVNIPSIPRAIWSSTQQPFGSLGVVILSSPILLEDFISLLHFAKKLCKGVFKVRDEPRFSQPTLGAIKHNINSLELDLDLEHTPSQLFLGALTLPRLISFIFTTTRRTSGFGAFLDLLKRSMCPITKLTFSCHGVGDEGALEILQHLTRTLEDFDITDPSFTEFGETLLRGLTHETNGTSGALTRCLCPRLERLNLSRCVNSPSFREMFLSRSQFPNKCGSCGEVKKLKFVGAVLGSADEDRSGWKRELKDMGIDYELETRPSFF</sequence>
<dbReference type="InterPro" id="IPR032675">
    <property type="entry name" value="LRR_dom_sf"/>
</dbReference>
<proteinExistence type="predicted"/>
<comment type="caution">
    <text evidence="3">The sequence shown here is derived from an EMBL/GenBank/DDBJ whole genome shotgun (WGS) entry which is preliminary data.</text>
</comment>
<gene>
    <name evidence="3" type="ORF">P691DRAFT_774061</name>
</gene>
<accession>A0A9P5XGG4</accession>
<evidence type="ECO:0000256" key="1">
    <source>
        <dbReference type="SAM" id="MobiDB-lite"/>
    </source>
</evidence>
<name>A0A9P5XGG4_9AGAR</name>
<keyword evidence="4" id="KW-1185">Reference proteome</keyword>
<evidence type="ECO:0000256" key="2">
    <source>
        <dbReference type="SAM" id="Phobius"/>
    </source>
</evidence>
<feature type="region of interest" description="Disordered" evidence="1">
    <location>
        <begin position="234"/>
        <end position="274"/>
    </location>
</feature>
<keyword evidence="2" id="KW-0812">Transmembrane</keyword>
<evidence type="ECO:0000313" key="4">
    <source>
        <dbReference type="Proteomes" id="UP000807342"/>
    </source>
</evidence>
<protein>
    <recommendedName>
        <fullName evidence="5">F-box domain-containing protein</fullName>
    </recommendedName>
</protein>
<dbReference type="Gene3D" id="3.80.10.10">
    <property type="entry name" value="Ribonuclease Inhibitor"/>
    <property type="match status" value="1"/>
</dbReference>
<keyword evidence="2" id="KW-0472">Membrane</keyword>
<organism evidence="3 4">
    <name type="scientific">Macrolepiota fuliginosa MF-IS2</name>
    <dbReference type="NCBI Taxonomy" id="1400762"/>
    <lineage>
        <taxon>Eukaryota</taxon>
        <taxon>Fungi</taxon>
        <taxon>Dikarya</taxon>
        <taxon>Basidiomycota</taxon>
        <taxon>Agaricomycotina</taxon>
        <taxon>Agaricomycetes</taxon>
        <taxon>Agaricomycetidae</taxon>
        <taxon>Agaricales</taxon>
        <taxon>Agaricineae</taxon>
        <taxon>Agaricaceae</taxon>
        <taxon>Macrolepiota</taxon>
    </lineage>
</organism>